<gene>
    <name evidence="2" type="ORF">L873DRAFT_1307088</name>
</gene>
<evidence type="ECO:0000313" key="2">
    <source>
        <dbReference type="EMBL" id="RPA95577.1"/>
    </source>
</evidence>
<reference evidence="2 3" key="1">
    <citation type="journal article" date="2018" name="Nat. Ecol. Evol.">
        <title>Pezizomycetes genomes reveal the molecular basis of ectomycorrhizal truffle lifestyle.</title>
        <authorList>
            <person name="Murat C."/>
            <person name="Payen T."/>
            <person name="Noel B."/>
            <person name="Kuo A."/>
            <person name="Morin E."/>
            <person name="Chen J."/>
            <person name="Kohler A."/>
            <person name="Krizsan K."/>
            <person name="Balestrini R."/>
            <person name="Da Silva C."/>
            <person name="Montanini B."/>
            <person name="Hainaut M."/>
            <person name="Levati E."/>
            <person name="Barry K.W."/>
            <person name="Belfiori B."/>
            <person name="Cichocki N."/>
            <person name="Clum A."/>
            <person name="Dockter R.B."/>
            <person name="Fauchery L."/>
            <person name="Guy J."/>
            <person name="Iotti M."/>
            <person name="Le Tacon F."/>
            <person name="Lindquist E.A."/>
            <person name="Lipzen A."/>
            <person name="Malagnac F."/>
            <person name="Mello A."/>
            <person name="Molinier V."/>
            <person name="Miyauchi S."/>
            <person name="Poulain J."/>
            <person name="Riccioni C."/>
            <person name="Rubini A."/>
            <person name="Sitrit Y."/>
            <person name="Splivallo R."/>
            <person name="Traeger S."/>
            <person name="Wang M."/>
            <person name="Zifcakova L."/>
            <person name="Wipf D."/>
            <person name="Zambonelli A."/>
            <person name="Paolocci F."/>
            <person name="Nowrousian M."/>
            <person name="Ottonello S."/>
            <person name="Baldrian P."/>
            <person name="Spatafora J.W."/>
            <person name="Henrissat B."/>
            <person name="Nagy L.G."/>
            <person name="Aury J.M."/>
            <person name="Wincker P."/>
            <person name="Grigoriev I.V."/>
            <person name="Bonfante P."/>
            <person name="Martin F.M."/>
        </authorList>
    </citation>
    <scope>NUCLEOTIDE SEQUENCE [LARGE SCALE GENOMIC DNA]</scope>
    <source>
        <strain evidence="2 3">120613-1</strain>
    </source>
</reference>
<dbReference type="EMBL" id="ML120424">
    <property type="protein sequence ID" value="RPA95577.1"/>
    <property type="molecule type" value="Genomic_DNA"/>
</dbReference>
<feature type="region of interest" description="Disordered" evidence="1">
    <location>
        <begin position="76"/>
        <end position="95"/>
    </location>
</feature>
<feature type="compositionally biased region" description="Polar residues" evidence="1">
    <location>
        <begin position="25"/>
        <end position="44"/>
    </location>
</feature>
<proteinExistence type="predicted"/>
<dbReference type="Proteomes" id="UP000276215">
    <property type="component" value="Unassembled WGS sequence"/>
</dbReference>
<keyword evidence="3" id="KW-1185">Reference proteome</keyword>
<protein>
    <submittedName>
        <fullName evidence="2">Uncharacterized protein</fullName>
    </submittedName>
</protein>
<name>A0A3N4JE73_9PEZI</name>
<feature type="region of interest" description="Disordered" evidence="1">
    <location>
        <begin position="25"/>
        <end position="46"/>
    </location>
</feature>
<organism evidence="2 3">
    <name type="scientific">Choiromyces venosus 120613-1</name>
    <dbReference type="NCBI Taxonomy" id="1336337"/>
    <lineage>
        <taxon>Eukaryota</taxon>
        <taxon>Fungi</taxon>
        <taxon>Dikarya</taxon>
        <taxon>Ascomycota</taxon>
        <taxon>Pezizomycotina</taxon>
        <taxon>Pezizomycetes</taxon>
        <taxon>Pezizales</taxon>
        <taxon>Tuberaceae</taxon>
        <taxon>Choiromyces</taxon>
    </lineage>
</organism>
<dbReference type="AlphaFoldDB" id="A0A3N4JE73"/>
<accession>A0A3N4JE73</accession>
<evidence type="ECO:0000313" key="3">
    <source>
        <dbReference type="Proteomes" id="UP000276215"/>
    </source>
</evidence>
<evidence type="ECO:0000256" key="1">
    <source>
        <dbReference type="SAM" id="MobiDB-lite"/>
    </source>
</evidence>
<sequence length="95" mass="10376">MDFPSTIQVPYSQETQDIVMTLRNGQNTDSTGIRDSQHAPTSQALPRRVYFSSSIKIGATNKEIQGTDSGNFILEQTNTTSSELLPPSKGKGRTT</sequence>